<proteinExistence type="inferred from homology"/>
<dbReference type="Gene3D" id="3.40.50.720">
    <property type="entry name" value="NAD(P)-binding Rossmann-like Domain"/>
    <property type="match status" value="1"/>
</dbReference>
<sequence>MNIVIAGGSGFLGKKLTDHLTNQGHSIYILTRDASNKPVLPSVHYVQWLHEEAKPIDHLNEVDAIINLAGESIGSGRWTKQKKTNILQSRITSTQSIIQLIEQLPIKPKVLVNASAIGYYGTSLSKTFTEESESSGDDFLSNVVEKWENEAKKASNYGVRVVFCRLGVVLDPNEGALNRMLLPYRFFIGGPLGSGKQWLSWIHIDDAVRMFSYAATQPNLEGAFNLTTPFPCQMNEFGKTLAHVLNRPHYLPAPSFALRLLLGEMSTLVLDGQKVLPNKAISSSYPYLYPTLLSALENLLKK</sequence>
<protein>
    <submittedName>
        <fullName evidence="4">Multidrug MFS transporter</fullName>
    </submittedName>
</protein>
<dbReference type="eggNOG" id="COG1090">
    <property type="taxonomic scope" value="Bacteria"/>
</dbReference>
<evidence type="ECO:0000259" key="3">
    <source>
        <dbReference type="Pfam" id="PF08338"/>
    </source>
</evidence>
<dbReference type="OrthoDB" id="9801773at2"/>
<evidence type="ECO:0000313" key="5">
    <source>
        <dbReference type="Proteomes" id="UP000030832"/>
    </source>
</evidence>
<dbReference type="EMBL" id="JRJU01000003">
    <property type="protein sequence ID" value="KHF41294.1"/>
    <property type="molecule type" value="Genomic_DNA"/>
</dbReference>
<comment type="caution">
    <text evidence="4">The sequence shown here is derived from an EMBL/GenBank/DDBJ whole genome shotgun (WGS) entry which is preliminary data.</text>
</comment>
<dbReference type="InterPro" id="IPR036291">
    <property type="entry name" value="NAD(P)-bd_dom_sf"/>
</dbReference>
<organism evidence="4 5">
    <name type="scientific">Halalkalibacter okhensis</name>
    <dbReference type="NCBI Taxonomy" id="333138"/>
    <lineage>
        <taxon>Bacteria</taxon>
        <taxon>Bacillati</taxon>
        <taxon>Bacillota</taxon>
        <taxon>Bacilli</taxon>
        <taxon>Bacillales</taxon>
        <taxon>Bacillaceae</taxon>
        <taxon>Halalkalibacter</taxon>
    </lineage>
</organism>
<feature type="domain" description="DUF1731" evidence="3">
    <location>
        <begin position="253"/>
        <end position="299"/>
    </location>
</feature>
<dbReference type="Pfam" id="PF08338">
    <property type="entry name" value="DUF1731"/>
    <property type="match status" value="1"/>
</dbReference>
<dbReference type="PANTHER" id="PTHR11092">
    <property type="entry name" value="SUGAR NUCLEOTIDE EPIMERASE RELATED"/>
    <property type="match status" value="1"/>
</dbReference>
<dbReference type="SUPFAM" id="SSF51735">
    <property type="entry name" value="NAD(P)-binding Rossmann-fold domains"/>
    <property type="match status" value="1"/>
</dbReference>
<dbReference type="RefSeq" id="WP_034626153.1">
    <property type="nucleotide sequence ID" value="NZ_JRJU01000003.1"/>
</dbReference>
<dbReference type="InterPro" id="IPR001509">
    <property type="entry name" value="Epimerase_deHydtase"/>
</dbReference>
<comment type="similarity">
    <text evidence="1">Belongs to the NAD(P)-dependent epimerase/dehydratase family. SDR39U1 subfamily.</text>
</comment>
<reference evidence="4 5" key="1">
    <citation type="submission" date="2014-09" db="EMBL/GenBank/DDBJ databases">
        <title>Genome sequencing and annotation of Bacillus Okhensis strain Kh10-101T.</title>
        <authorList>
            <person name="Prakash J.S."/>
        </authorList>
    </citation>
    <scope>NUCLEOTIDE SEQUENCE [LARGE SCALE GENOMIC DNA]</scope>
    <source>
        <strain evidence="5">Kh10-101T</strain>
    </source>
</reference>
<evidence type="ECO:0000259" key="2">
    <source>
        <dbReference type="Pfam" id="PF01370"/>
    </source>
</evidence>
<keyword evidence="5" id="KW-1185">Reference proteome</keyword>
<evidence type="ECO:0000256" key="1">
    <source>
        <dbReference type="ARBA" id="ARBA00009353"/>
    </source>
</evidence>
<dbReference type="InterPro" id="IPR013549">
    <property type="entry name" value="DUF1731"/>
</dbReference>
<accession>A0A0B0IMK2</accession>
<dbReference type="PANTHER" id="PTHR11092:SF0">
    <property type="entry name" value="EPIMERASE FAMILY PROTEIN SDR39U1"/>
    <property type="match status" value="1"/>
</dbReference>
<name>A0A0B0IMK2_9BACI</name>
<dbReference type="Pfam" id="PF01370">
    <property type="entry name" value="Epimerase"/>
    <property type="match status" value="1"/>
</dbReference>
<dbReference type="STRING" id="333138.LQ50_03385"/>
<dbReference type="InterPro" id="IPR010099">
    <property type="entry name" value="SDR39U1"/>
</dbReference>
<gene>
    <name evidence="4" type="ORF">LQ50_03385</name>
</gene>
<dbReference type="AlphaFoldDB" id="A0A0B0IMK2"/>
<dbReference type="NCBIfam" id="TIGR01777">
    <property type="entry name" value="yfcH"/>
    <property type="match status" value="1"/>
</dbReference>
<dbReference type="Proteomes" id="UP000030832">
    <property type="component" value="Unassembled WGS sequence"/>
</dbReference>
<feature type="domain" description="NAD-dependent epimerase/dehydratase" evidence="2">
    <location>
        <begin position="3"/>
        <end position="220"/>
    </location>
</feature>
<evidence type="ECO:0000313" key="4">
    <source>
        <dbReference type="EMBL" id="KHF41294.1"/>
    </source>
</evidence>
<dbReference type="CDD" id="cd05242">
    <property type="entry name" value="SDR_a8"/>
    <property type="match status" value="1"/>
</dbReference>